<name>A0A072PTC0_9EURO</name>
<gene>
    <name evidence="1" type="ORF">A1O9_00571</name>
</gene>
<organism evidence="1 2">
    <name type="scientific">Exophiala aquamarina CBS 119918</name>
    <dbReference type="NCBI Taxonomy" id="1182545"/>
    <lineage>
        <taxon>Eukaryota</taxon>
        <taxon>Fungi</taxon>
        <taxon>Dikarya</taxon>
        <taxon>Ascomycota</taxon>
        <taxon>Pezizomycotina</taxon>
        <taxon>Eurotiomycetes</taxon>
        <taxon>Chaetothyriomycetidae</taxon>
        <taxon>Chaetothyriales</taxon>
        <taxon>Herpotrichiellaceae</taxon>
        <taxon>Exophiala</taxon>
    </lineage>
</organism>
<dbReference type="OrthoDB" id="10056939at2759"/>
<reference evidence="1 2" key="1">
    <citation type="submission" date="2013-03" db="EMBL/GenBank/DDBJ databases">
        <title>The Genome Sequence of Exophiala aquamarina CBS 119918.</title>
        <authorList>
            <consortium name="The Broad Institute Genomics Platform"/>
            <person name="Cuomo C."/>
            <person name="de Hoog S."/>
            <person name="Gorbushina A."/>
            <person name="Walker B."/>
            <person name="Young S.K."/>
            <person name="Zeng Q."/>
            <person name="Gargeya S."/>
            <person name="Fitzgerald M."/>
            <person name="Haas B."/>
            <person name="Abouelleil A."/>
            <person name="Allen A.W."/>
            <person name="Alvarado L."/>
            <person name="Arachchi H.M."/>
            <person name="Berlin A.M."/>
            <person name="Chapman S.B."/>
            <person name="Gainer-Dewar J."/>
            <person name="Goldberg J."/>
            <person name="Griggs A."/>
            <person name="Gujja S."/>
            <person name="Hansen M."/>
            <person name="Howarth C."/>
            <person name="Imamovic A."/>
            <person name="Ireland A."/>
            <person name="Larimer J."/>
            <person name="McCowan C."/>
            <person name="Murphy C."/>
            <person name="Pearson M."/>
            <person name="Poon T.W."/>
            <person name="Priest M."/>
            <person name="Roberts A."/>
            <person name="Saif S."/>
            <person name="Shea T."/>
            <person name="Sisk P."/>
            <person name="Sykes S."/>
            <person name="Wortman J."/>
            <person name="Nusbaum C."/>
            <person name="Birren B."/>
        </authorList>
    </citation>
    <scope>NUCLEOTIDE SEQUENCE [LARGE SCALE GENOMIC DNA]</scope>
    <source>
        <strain evidence="1 2">CBS 119918</strain>
    </source>
</reference>
<evidence type="ECO:0000313" key="2">
    <source>
        <dbReference type="Proteomes" id="UP000027920"/>
    </source>
</evidence>
<protein>
    <recommendedName>
        <fullName evidence="3">C2H2-type domain-containing protein</fullName>
    </recommendedName>
</protein>
<dbReference type="AlphaFoldDB" id="A0A072PTC0"/>
<dbReference type="VEuPathDB" id="FungiDB:A1O9_00571"/>
<evidence type="ECO:0000313" key="1">
    <source>
        <dbReference type="EMBL" id="KEF62598.1"/>
    </source>
</evidence>
<dbReference type="EMBL" id="AMGV01000001">
    <property type="protein sequence ID" value="KEF62598.1"/>
    <property type="molecule type" value="Genomic_DNA"/>
</dbReference>
<sequence length="93" mass="10662">MKARGQNPFHNTGDMSRILKCTFCCGSFKNKHDWTRHESSLQLGTETWLCAPHGWLSSPILHQQRSLRLLPPFRSRSCTFEGLSSSTMPSWPQ</sequence>
<proteinExistence type="predicted"/>
<dbReference type="Proteomes" id="UP000027920">
    <property type="component" value="Unassembled WGS sequence"/>
</dbReference>
<keyword evidence="2" id="KW-1185">Reference proteome</keyword>
<evidence type="ECO:0008006" key="3">
    <source>
        <dbReference type="Google" id="ProtNLM"/>
    </source>
</evidence>
<accession>A0A072PTC0</accession>
<dbReference type="HOGENOM" id="CLU_2399688_0_0_1"/>
<dbReference type="RefSeq" id="XP_013265188.1">
    <property type="nucleotide sequence ID" value="XM_013409734.1"/>
</dbReference>
<comment type="caution">
    <text evidence="1">The sequence shown here is derived from an EMBL/GenBank/DDBJ whole genome shotgun (WGS) entry which is preliminary data.</text>
</comment>
<dbReference type="GeneID" id="25275522"/>